<evidence type="ECO:0000313" key="3">
    <source>
        <dbReference type="Proteomes" id="UP000091857"/>
    </source>
</evidence>
<dbReference type="STRING" id="3983.A0A2C9VJZ7"/>
<dbReference type="PANTHER" id="PTHR31476:SF13">
    <property type="entry name" value="PROTEIN WHAT'S THIS FACTOR 9, MITOCHONDRIAL"/>
    <property type="match status" value="1"/>
</dbReference>
<evidence type="ECO:0000313" key="2">
    <source>
        <dbReference type="EMBL" id="OAY45850.1"/>
    </source>
</evidence>
<dbReference type="OrthoDB" id="627307at2759"/>
<reference evidence="3" key="1">
    <citation type="journal article" date="2016" name="Nat. Biotechnol.">
        <title>Sequencing wild and cultivated cassava and related species reveals extensive interspecific hybridization and genetic diversity.</title>
        <authorList>
            <person name="Bredeson J.V."/>
            <person name="Lyons J.B."/>
            <person name="Prochnik S.E."/>
            <person name="Wu G.A."/>
            <person name="Ha C.M."/>
            <person name="Edsinger-Gonzales E."/>
            <person name="Grimwood J."/>
            <person name="Schmutz J."/>
            <person name="Rabbi I.Y."/>
            <person name="Egesi C."/>
            <person name="Nauluvula P."/>
            <person name="Lebot V."/>
            <person name="Ndunguru J."/>
            <person name="Mkamilo G."/>
            <person name="Bart R.S."/>
            <person name="Setter T.L."/>
            <person name="Gleadow R.M."/>
            <person name="Kulakow P."/>
            <person name="Ferguson M.E."/>
            <person name="Rounsley S."/>
            <person name="Rokhsar D.S."/>
        </authorList>
    </citation>
    <scope>NUCLEOTIDE SEQUENCE [LARGE SCALE GENOMIC DNA]</scope>
    <source>
        <strain evidence="3">cv. AM560-2</strain>
    </source>
</reference>
<keyword evidence="3" id="KW-1185">Reference proteome</keyword>
<dbReference type="PANTHER" id="PTHR31476">
    <property type="entry name" value="PROTEIN WHAT'S THIS FACTOR 1 HOMOLOG, CHLOROPLASTIC"/>
    <property type="match status" value="1"/>
</dbReference>
<dbReference type="EMBL" id="CM004393">
    <property type="protein sequence ID" value="OAY45850.1"/>
    <property type="molecule type" value="Genomic_DNA"/>
</dbReference>
<organism evidence="2 3">
    <name type="scientific">Manihot esculenta</name>
    <name type="common">Cassava</name>
    <name type="synonym">Jatropha manihot</name>
    <dbReference type="NCBI Taxonomy" id="3983"/>
    <lineage>
        <taxon>Eukaryota</taxon>
        <taxon>Viridiplantae</taxon>
        <taxon>Streptophyta</taxon>
        <taxon>Embryophyta</taxon>
        <taxon>Tracheophyta</taxon>
        <taxon>Spermatophyta</taxon>
        <taxon>Magnoliopsida</taxon>
        <taxon>eudicotyledons</taxon>
        <taxon>Gunneridae</taxon>
        <taxon>Pentapetalae</taxon>
        <taxon>rosids</taxon>
        <taxon>fabids</taxon>
        <taxon>Malpighiales</taxon>
        <taxon>Euphorbiaceae</taxon>
        <taxon>Crotonoideae</taxon>
        <taxon>Manihoteae</taxon>
        <taxon>Manihot</taxon>
    </lineage>
</organism>
<sequence>MFLPKPKSSVLKQLFFVTFQNPILSRANHLYQKLPQQYTQTCNYVDVYMKWKKDSYYESIEHIHKSKELKPILSLKDFIAQNPNGCIPISDVSKRGLQFDVKIKVARFLRQYPSIFEEFVGPKYNLPWFRLTEEAAAINREENKVLEEYKEDLKERLKKFILMSKEKVLPFKIIKGMLWYLGLPEDFLQHQDKNFDSSFRVVELEDGSKGLGVESTKKILSVLQKNAMRKGLYYGEPMEAIEFPLFPSKGLRLRRKIQDWLKEFQKLPYVSPYEDNSHLDPNSDIGEKRVVGLLHEFLSLFVEHSVERKKLLCLKKYFELPQKVHKAFERHPHMFYLSFRNKTCTTILKEAYGDDELAMERHPMAMIRKKYIKLMKESEVILKRRRANNPFLEYKKLDFEMDSVNEERREEEKQ</sequence>
<dbReference type="InterPro" id="IPR021099">
    <property type="entry name" value="PORR_domain"/>
</dbReference>
<dbReference type="AlphaFoldDB" id="A0A2C9VJZ7"/>
<protein>
    <recommendedName>
        <fullName evidence="1">PORR domain-containing protein</fullName>
    </recommendedName>
</protein>
<dbReference type="GO" id="GO:0003723">
    <property type="term" value="F:RNA binding"/>
    <property type="evidence" value="ECO:0007669"/>
    <property type="project" value="InterPro"/>
</dbReference>
<accession>A0A2C9VJZ7</accession>
<evidence type="ECO:0000259" key="1">
    <source>
        <dbReference type="Pfam" id="PF11955"/>
    </source>
</evidence>
<dbReference type="Gramene" id="Manes.07G097000.16.v8.1">
    <property type="protein sequence ID" value="Manes.07G097000.16.v8.1.CDS.1"/>
    <property type="gene ID" value="Manes.07G097000.v8.1"/>
</dbReference>
<gene>
    <name evidence="2" type="ORF">MANES_07G097000v8</name>
</gene>
<dbReference type="Proteomes" id="UP000091857">
    <property type="component" value="Chromosome 7"/>
</dbReference>
<dbReference type="InterPro" id="IPR045040">
    <property type="entry name" value="PORR_fam"/>
</dbReference>
<name>A0A2C9VJZ7_MANES</name>
<feature type="domain" description="PORR" evidence="1">
    <location>
        <begin position="52"/>
        <end position="379"/>
    </location>
</feature>
<comment type="caution">
    <text evidence="2">The sequence shown here is derived from an EMBL/GenBank/DDBJ whole genome shotgun (WGS) entry which is preliminary data.</text>
</comment>
<proteinExistence type="predicted"/>
<dbReference type="Pfam" id="PF11955">
    <property type="entry name" value="PORR"/>
    <property type="match status" value="1"/>
</dbReference>